<organism evidence="3 4">
    <name type="scientific">Aspergillus tanneri</name>
    <dbReference type="NCBI Taxonomy" id="1220188"/>
    <lineage>
        <taxon>Eukaryota</taxon>
        <taxon>Fungi</taxon>
        <taxon>Dikarya</taxon>
        <taxon>Ascomycota</taxon>
        <taxon>Pezizomycotina</taxon>
        <taxon>Eurotiomycetes</taxon>
        <taxon>Eurotiomycetidae</taxon>
        <taxon>Eurotiales</taxon>
        <taxon>Aspergillaceae</taxon>
        <taxon>Aspergillus</taxon>
        <taxon>Aspergillus subgen. Circumdati</taxon>
    </lineage>
</organism>
<comment type="caution">
    <text evidence="3">The sequence shown here is derived from an EMBL/GenBank/DDBJ whole genome shotgun (WGS) entry which is preliminary data.</text>
</comment>
<reference evidence="2 5" key="2">
    <citation type="submission" date="2019-08" db="EMBL/GenBank/DDBJ databases">
        <title>The genome sequence of a newly discovered highly antifungal drug resistant Aspergillus species, Aspergillus tanneri NIH 1004.</title>
        <authorList>
            <person name="Mounaud S."/>
            <person name="Singh I."/>
            <person name="Joardar V."/>
            <person name="Pakala S."/>
            <person name="Pakala S."/>
            <person name="Venepally P."/>
            <person name="Chung J.K."/>
            <person name="Losada L."/>
            <person name="Nierman W.C."/>
        </authorList>
    </citation>
    <scope>NUCLEOTIDE SEQUENCE [LARGE SCALE GENOMIC DNA]</scope>
    <source>
        <strain evidence="2 5">NIH1004</strain>
    </source>
</reference>
<keyword evidence="1" id="KW-0732">Signal</keyword>
<evidence type="ECO:0000313" key="3">
    <source>
        <dbReference type="EMBL" id="THC94279.1"/>
    </source>
</evidence>
<proteinExistence type="predicted"/>
<keyword evidence="4" id="KW-1185">Reference proteome</keyword>
<dbReference type="GeneID" id="54333602"/>
<reference evidence="3 4" key="1">
    <citation type="submission" date="2019-03" db="EMBL/GenBank/DDBJ databases">
        <title>The genome sequence of a newly discovered highly antifungal drug resistant Aspergillus species, Aspergillus tanneri NIH 1004.</title>
        <authorList>
            <person name="Mounaud S."/>
            <person name="Singh I."/>
            <person name="Joardar V."/>
            <person name="Pakala S."/>
            <person name="Pakala S."/>
            <person name="Venepally P."/>
            <person name="Hoover J."/>
            <person name="Nierman W."/>
            <person name="Chung J."/>
            <person name="Losada L."/>
        </authorList>
    </citation>
    <scope>NUCLEOTIDE SEQUENCE [LARGE SCALE GENOMIC DNA]</scope>
    <source>
        <strain evidence="3 4">NIH1004</strain>
    </source>
</reference>
<protein>
    <submittedName>
        <fullName evidence="3">Uncharacterized protein</fullName>
    </submittedName>
</protein>
<dbReference type="Proteomes" id="UP000324241">
    <property type="component" value="Unassembled WGS sequence"/>
</dbReference>
<dbReference type="EMBL" id="SOSA01000217">
    <property type="protein sequence ID" value="THC94279.1"/>
    <property type="molecule type" value="Genomic_DNA"/>
</dbReference>
<dbReference type="AlphaFoldDB" id="A0A4S3JFY4"/>
<evidence type="ECO:0000313" key="4">
    <source>
        <dbReference type="Proteomes" id="UP000308092"/>
    </source>
</evidence>
<accession>A0A4S3JFY4</accession>
<feature type="chain" id="PRO_5036122119" evidence="1">
    <location>
        <begin position="19"/>
        <end position="103"/>
    </location>
</feature>
<evidence type="ECO:0000313" key="5">
    <source>
        <dbReference type="Proteomes" id="UP000324241"/>
    </source>
</evidence>
<feature type="signal peptide" evidence="1">
    <location>
        <begin position="1"/>
        <end position="18"/>
    </location>
</feature>
<sequence>MKLPITATILATLSLATATPLEKRFDVSIGFHGANGESYSMLFPTDRTNVKITNPMVVYAVSSPGGGFCTLTGADGESVVIYGEDQKSLQVPQAMAWGSCGNN</sequence>
<gene>
    <name evidence="2" type="ORF">ATNIH1004_010901</name>
    <name evidence="3" type="ORF">EYZ11_006252</name>
</gene>
<dbReference type="OrthoDB" id="4509278at2759"/>
<dbReference type="RefSeq" id="XP_033421324.1">
    <property type="nucleotide sequence ID" value="XM_033575469.1"/>
</dbReference>
<dbReference type="EMBL" id="QUQM01000008">
    <property type="protein sequence ID" value="KAA8641962.1"/>
    <property type="molecule type" value="Genomic_DNA"/>
</dbReference>
<evidence type="ECO:0000256" key="1">
    <source>
        <dbReference type="SAM" id="SignalP"/>
    </source>
</evidence>
<evidence type="ECO:0000313" key="2">
    <source>
        <dbReference type="EMBL" id="KAA8641962.1"/>
    </source>
</evidence>
<dbReference type="Proteomes" id="UP000308092">
    <property type="component" value="Unassembled WGS sequence"/>
</dbReference>
<dbReference type="VEuPathDB" id="FungiDB:EYZ11_006252"/>
<name>A0A4S3JFY4_9EURO</name>